<dbReference type="GO" id="GO:0009062">
    <property type="term" value="P:fatty acid catabolic process"/>
    <property type="evidence" value="ECO:0007669"/>
    <property type="project" value="TreeGrafter"/>
</dbReference>
<dbReference type="CDD" id="cd03445">
    <property type="entry name" value="Thioesterase_II_repeat2"/>
    <property type="match status" value="1"/>
</dbReference>
<proteinExistence type="inferred from homology"/>
<keyword evidence="6" id="KW-1185">Reference proteome</keyword>
<dbReference type="RefSeq" id="WP_085138626.1">
    <property type="nucleotide sequence ID" value="NZ_LQPI01000040.1"/>
</dbReference>
<dbReference type="Pfam" id="PF20789">
    <property type="entry name" value="4HBT_3C"/>
    <property type="match status" value="1"/>
</dbReference>
<reference evidence="5 6" key="1">
    <citation type="submission" date="2016-01" db="EMBL/GenBank/DDBJ databases">
        <title>The new phylogeny of the genus Mycobacterium.</title>
        <authorList>
            <person name="Tarcisio F."/>
            <person name="Conor M."/>
            <person name="Antonella G."/>
            <person name="Elisabetta G."/>
            <person name="Giulia F.S."/>
            <person name="Sara T."/>
            <person name="Anna F."/>
            <person name="Clotilde B."/>
            <person name="Roberto B."/>
            <person name="Veronica D.S."/>
            <person name="Fabio R."/>
            <person name="Monica P."/>
            <person name="Olivier J."/>
            <person name="Enrico T."/>
            <person name="Nicola S."/>
        </authorList>
    </citation>
    <scope>NUCLEOTIDE SEQUENCE [LARGE SCALE GENOMIC DNA]</scope>
    <source>
        <strain evidence="5 6">DSM 44164</strain>
    </source>
</reference>
<evidence type="ECO:0000256" key="1">
    <source>
        <dbReference type="ARBA" id="ARBA00006538"/>
    </source>
</evidence>
<dbReference type="Gene3D" id="2.40.160.210">
    <property type="entry name" value="Acyl-CoA thioesterase, double hotdog domain"/>
    <property type="match status" value="1"/>
</dbReference>
<dbReference type="AlphaFoldDB" id="A0A1X1ZDA2"/>
<gene>
    <name evidence="5" type="ORF">AWC18_10350</name>
</gene>
<evidence type="ECO:0000256" key="2">
    <source>
        <dbReference type="ARBA" id="ARBA00022801"/>
    </source>
</evidence>
<feature type="domain" description="Acyl-CoA thioesterase-like C-terminal" evidence="4">
    <location>
        <begin position="152"/>
        <end position="271"/>
    </location>
</feature>
<dbReference type="InterPro" id="IPR049450">
    <property type="entry name" value="ACOT8-like_C"/>
</dbReference>
<dbReference type="InterPro" id="IPR029069">
    <property type="entry name" value="HotDog_dom_sf"/>
</dbReference>
<keyword evidence="2" id="KW-0378">Hydrolase</keyword>
<dbReference type="Pfam" id="PF13622">
    <property type="entry name" value="4HBT_3"/>
    <property type="match status" value="1"/>
</dbReference>
<evidence type="ECO:0000259" key="3">
    <source>
        <dbReference type="Pfam" id="PF13622"/>
    </source>
</evidence>
<organism evidence="5 6">
    <name type="scientific">Mycolicibacter nonchromogenicus</name>
    <name type="common">Mycobacterium nonchromogenicum</name>
    <dbReference type="NCBI Taxonomy" id="1782"/>
    <lineage>
        <taxon>Bacteria</taxon>
        <taxon>Bacillati</taxon>
        <taxon>Actinomycetota</taxon>
        <taxon>Actinomycetes</taxon>
        <taxon>Mycobacteriales</taxon>
        <taxon>Mycobacteriaceae</taxon>
        <taxon>Mycolicibacter</taxon>
    </lineage>
</organism>
<dbReference type="PANTHER" id="PTHR11066">
    <property type="entry name" value="ACYL-COA THIOESTERASE"/>
    <property type="match status" value="1"/>
</dbReference>
<sequence>MKLSSREVFDGEQVTPVTVAELLTLQPLPHDRFRAEPVSVAGRRAIYGGQIAAQALRAAGLTVPGDRVAHSLHGYFLAAGDAGVPVELRVERDRDGGRYSGRRVTAHQRNTAIFSMGCSFSRPKDHATEYQAVEIPAVAPPTELAGYDLNASRTFDLEARVPDSGDAWYRWPARFWVRIRGPLEDDPNIRACGLVFLSDLCTGLSRAPQIERVGLLPSLDHTVWLHRRADPNDWVLIDLNPLAASGGRGVYTGQIYDQRGTLVASLVQESLFDIDQGSPHQGRD</sequence>
<accession>A0A1X1ZDA2</accession>
<dbReference type="STRING" id="1782.AWC18_10350"/>
<evidence type="ECO:0000259" key="4">
    <source>
        <dbReference type="Pfam" id="PF20789"/>
    </source>
</evidence>
<dbReference type="InterPro" id="IPR003703">
    <property type="entry name" value="Acyl_CoA_thio"/>
</dbReference>
<dbReference type="InterPro" id="IPR042171">
    <property type="entry name" value="Acyl-CoA_hotdog"/>
</dbReference>
<comment type="similarity">
    <text evidence="1">Belongs to the C/M/P thioester hydrolase family.</text>
</comment>
<protein>
    <submittedName>
        <fullName evidence="5">Acyl-CoA thioesterase II</fullName>
    </submittedName>
</protein>
<dbReference type="GO" id="GO:0006637">
    <property type="term" value="P:acyl-CoA metabolic process"/>
    <property type="evidence" value="ECO:0007669"/>
    <property type="project" value="InterPro"/>
</dbReference>
<dbReference type="GO" id="GO:0047617">
    <property type="term" value="F:fatty acyl-CoA hydrolase activity"/>
    <property type="evidence" value="ECO:0007669"/>
    <property type="project" value="InterPro"/>
</dbReference>
<comment type="caution">
    <text evidence="5">The sequence shown here is derived from an EMBL/GenBank/DDBJ whole genome shotgun (WGS) entry which is preliminary data.</text>
</comment>
<dbReference type="Proteomes" id="UP000193108">
    <property type="component" value="Unassembled WGS sequence"/>
</dbReference>
<evidence type="ECO:0000313" key="5">
    <source>
        <dbReference type="EMBL" id="ORW21266.1"/>
    </source>
</evidence>
<dbReference type="CDD" id="cd03444">
    <property type="entry name" value="Thioesterase_II_repeat1"/>
    <property type="match status" value="1"/>
</dbReference>
<dbReference type="InterPro" id="IPR049449">
    <property type="entry name" value="TesB_ACOT8-like_N"/>
</dbReference>
<feature type="domain" description="Acyl-CoA thioesterase-like N-terminal HotDog" evidence="3">
    <location>
        <begin position="43"/>
        <end position="120"/>
    </location>
</feature>
<dbReference type="EMBL" id="LQPI01000040">
    <property type="protein sequence ID" value="ORW21266.1"/>
    <property type="molecule type" value="Genomic_DNA"/>
</dbReference>
<evidence type="ECO:0000313" key="6">
    <source>
        <dbReference type="Proteomes" id="UP000193108"/>
    </source>
</evidence>
<dbReference type="SUPFAM" id="SSF54637">
    <property type="entry name" value="Thioesterase/thiol ester dehydrase-isomerase"/>
    <property type="match status" value="2"/>
</dbReference>
<name>A0A1X1ZDA2_MYCNO</name>
<dbReference type="PANTHER" id="PTHR11066:SF34">
    <property type="entry name" value="ACYL-COENZYME A THIOESTERASE 8"/>
    <property type="match status" value="1"/>
</dbReference>